<evidence type="ECO:0000313" key="4">
    <source>
        <dbReference type="Proteomes" id="UP000658305"/>
    </source>
</evidence>
<dbReference type="EMBL" id="BMYI01000002">
    <property type="protein sequence ID" value="GHC14573.1"/>
    <property type="molecule type" value="Genomic_DNA"/>
</dbReference>
<gene>
    <name evidence="3" type="ORF">GCM10007291_10300</name>
</gene>
<keyword evidence="4" id="KW-1185">Reference proteome</keyword>
<evidence type="ECO:0000256" key="2">
    <source>
        <dbReference type="SAM" id="SignalP"/>
    </source>
</evidence>
<name>A0ABQ3F912_9RHOB</name>
<evidence type="ECO:0008006" key="5">
    <source>
        <dbReference type="Google" id="ProtNLM"/>
    </source>
</evidence>
<protein>
    <recommendedName>
        <fullName evidence="5">AAA+ family ATPase</fullName>
    </recommendedName>
</protein>
<evidence type="ECO:0000256" key="1">
    <source>
        <dbReference type="SAM" id="MobiDB-lite"/>
    </source>
</evidence>
<evidence type="ECO:0000313" key="3">
    <source>
        <dbReference type="EMBL" id="GHC14573.1"/>
    </source>
</evidence>
<keyword evidence="2" id="KW-0732">Signal</keyword>
<feature type="region of interest" description="Disordered" evidence="1">
    <location>
        <begin position="94"/>
        <end position="118"/>
    </location>
</feature>
<dbReference type="Proteomes" id="UP000658305">
    <property type="component" value="Unassembled WGS sequence"/>
</dbReference>
<reference evidence="4" key="1">
    <citation type="journal article" date="2019" name="Int. J. Syst. Evol. Microbiol.">
        <title>The Global Catalogue of Microorganisms (GCM) 10K type strain sequencing project: providing services to taxonomists for standard genome sequencing and annotation.</title>
        <authorList>
            <consortium name="The Broad Institute Genomics Platform"/>
            <consortium name="The Broad Institute Genome Sequencing Center for Infectious Disease"/>
            <person name="Wu L."/>
            <person name="Ma J."/>
        </authorList>
    </citation>
    <scope>NUCLEOTIDE SEQUENCE [LARGE SCALE GENOMIC DNA]</scope>
    <source>
        <strain evidence="4">KCTC 23298</strain>
    </source>
</reference>
<feature type="chain" id="PRO_5046338640" description="AAA+ family ATPase" evidence="2">
    <location>
        <begin position="29"/>
        <end position="118"/>
    </location>
</feature>
<organism evidence="3 4">
    <name type="scientific">Gemmobacter nanjingensis</name>
    <dbReference type="NCBI Taxonomy" id="488454"/>
    <lineage>
        <taxon>Bacteria</taxon>
        <taxon>Pseudomonadati</taxon>
        <taxon>Pseudomonadota</taxon>
        <taxon>Alphaproteobacteria</taxon>
        <taxon>Rhodobacterales</taxon>
        <taxon>Paracoccaceae</taxon>
        <taxon>Gemmobacter</taxon>
    </lineage>
</organism>
<feature type="signal peptide" evidence="2">
    <location>
        <begin position="1"/>
        <end position="28"/>
    </location>
</feature>
<proteinExistence type="predicted"/>
<comment type="caution">
    <text evidence="3">The sequence shown here is derived from an EMBL/GenBank/DDBJ whole genome shotgun (WGS) entry which is preliminary data.</text>
</comment>
<sequence>MAALPYIQGMTRWLAPLFLVLALGPAQAQETEETDPGLMKRGAELFLRGLMNEIGPELNQMQDSLRDLQPELQKLVELMGDFRNYEMPEKLPNGDILIRRKPDLPKPPTLPEGPEIEL</sequence>
<accession>A0ABQ3F912</accession>